<name>W1NE94_AMBTC</name>
<accession>W1NE94</accession>
<evidence type="ECO:0000313" key="3">
    <source>
        <dbReference type="Proteomes" id="UP000017836"/>
    </source>
</evidence>
<dbReference type="HOGENOM" id="CLU_1367854_0_0_1"/>
<evidence type="ECO:0000256" key="1">
    <source>
        <dbReference type="SAM" id="MobiDB-lite"/>
    </source>
</evidence>
<dbReference type="Gramene" id="ERM93711">
    <property type="protein sequence ID" value="ERM93711"/>
    <property type="gene ID" value="AMTR_s00004p00238920"/>
</dbReference>
<reference evidence="3" key="1">
    <citation type="journal article" date="2013" name="Science">
        <title>The Amborella genome and the evolution of flowering plants.</title>
        <authorList>
            <consortium name="Amborella Genome Project"/>
        </authorList>
    </citation>
    <scope>NUCLEOTIDE SEQUENCE [LARGE SCALE GENOMIC DNA]</scope>
</reference>
<evidence type="ECO:0000313" key="2">
    <source>
        <dbReference type="EMBL" id="ERM93711.1"/>
    </source>
</evidence>
<dbReference type="Proteomes" id="UP000017836">
    <property type="component" value="Unassembled WGS sequence"/>
</dbReference>
<dbReference type="EMBL" id="KI397628">
    <property type="protein sequence ID" value="ERM93711.1"/>
    <property type="molecule type" value="Genomic_DNA"/>
</dbReference>
<keyword evidence="3" id="KW-1185">Reference proteome</keyword>
<gene>
    <name evidence="2" type="ORF">AMTR_s00004p00238920</name>
</gene>
<feature type="region of interest" description="Disordered" evidence="1">
    <location>
        <begin position="1"/>
        <end position="38"/>
    </location>
</feature>
<organism evidence="2 3">
    <name type="scientific">Amborella trichopoda</name>
    <dbReference type="NCBI Taxonomy" id="13333"/>
    <lineage>
        <taxon>Eukaryota</taxon>
        <taxon>Viridiplantae</taxon>
        <taxon>Streptophyta</taxon>
        <taxon>Embryophyta</taxon>
        <taxon>Tracheophyta</taxon>
        <taxon>Spermatophyta</taxon>
        <taxon>Magnoliopsida</taxon>
        <taxon>Amborellales</taxon>
        <taxon>Amborellaceae</taxon>
        <taxon>Amborella</taxon>
    </lineage>
</organism>
<proteinExistence type="predicted"/>
<sequence>MESSFSSNHDKGMIDSLRGIPASPRRDEGSFFGNSTTEDPKGTLRFELAEKDELRGIKGKVPLVDDDSMIVTTIHKEGSSSVPYKESFSLVEVHVNIEVALKVLFLGILFAQVSDEAPRPTIAILDNEVSFDVNTNLLPIAPLLATASILGLDQVEGAPLSTEADIPPSSPLKLNEAEVPEVQVIDLEVDEVEAPPLPLV</sequence>
<protein>
    <submittedName>
        <fullName evidence="2">Uncharacterized protein</fullName>
    </submittedName>
</protein>
<dbReference type="AlphaFoldDB" id="W1NE94"/>